<proteinExistence type="predicted"/>
<comment type="caution">
    <text evidence="1">The sequence shown here is derived from an EMBL/GenBank/DDBJ whole genome shotgun (WGS) entry which is preliminary data.</text>
</comment>
<name>A0ACC2QF89_9NEOP</name>
<organism evidence="1 2">
    <name type="scientific">Mythimna loreyi</name>
    <dbReference type="NCBI Taxonomy" id="667449"/>
    <lineage>
        <taxon>Eukaryota</taxon>
        <taxon>Metazoa</taxon>
        <taxon>Ecdysozoa</taxon>
        <taxon>Arthropoda</taxon>
        <taxon>Hexapoda</taxon>
        <taxon>Insecta</taxon>
        <taxon>Pterygota</taxon>
        <taxon>Neoptera</taxon>
        <taxon>Endopterygota</taxon>
        <taxon>Lepidoptera</taxon>
        <taxon>Glossata</taxon>
        <taxon>Ditrysia</taxon>
        <taxon>Noctuoidea</taxon>
        <taxon>Noctuidae</taxon>
        <taxon>Noctuinae</taxon>
        <taxon>Hadenini</taxon>
        <taxon>Mythimna</taxon>
    </lineage>
</organism>
<reference evidence="1" key="1">
    <citation type="submission" date="2023-03" db="EMBL/GenBank/DDBJ databases">
        <title>Chromosome-level genomes of two armyworms, Mythimna separata and Mythimna loreyi, provide insights into the biosynthesis and reception of sex pheromones.</title>
        <authorList>
            <person name="Zhao H."/>
        </authorList>
    </citation>
    <scope>NUCLEOTIDE SEQUENCE</scope>
    <source>
        <strain evidence="1">BeijingLab</strain>
    </source>
</reference>
<dbReference type="Proteomes" id="UP001231649">
    <property type="component" value="Chromosome 17"/>
</dbReference>
<evidence type="ECO:0000313" key="2">
    <source>
        <dbReference type="Proteomes" id="UP001231649"/>
    </source>
</evidence>
<evidence type="ECO:0000313" key="1">
    <source>
        <dbReference type="EMBL" id="KAJ8714831.1"/>
    </source>
</evidence>
<accession>A0ACC2QF89</accession>
<sequence length="122" mass="14454">MYKLKFYYLLKMRMQKMSRSRRKTKRAPRIKTIIRPGCIICHEDQCIDERLPAVACKVNPAVYDGRITRSLSKLLDSLKHFIIIEAYRCMPLLGDEQENVPNWDVHIVRYSIVFIDHNTTIN</sequence>
<protein>
    <submittedName>
        <fullName evidence="1">Uncharacterized protein</fullName>
    </submittedName>
</protein>
<gene>
    <name evidence="1" type="ORF">PYW08_004812</name>
</gene>
<dbReference type="EMBL" id="CM056793">
    <property type="protein sequence ID" value="KAJ8714831.1"/>
    <property type="molecule type" value="Genomic_DNA"/>
</dbReference>
<keyword evidence="2" id="KW-1185">Reference proteome</keyword>